<evidence type="ECO:0000313" key="2">
    <source>
        <dbReference type="EMBL" id="MBE9255262.1"/>
    </source>
</evidence>
<accession>A0ABR9VV98</accession>
<dbReference type="EMBL" id="JADEVV010000056">
    <property type="protein sequence ID" value="MBE9255262.1"/>
    <property type="molecule type" value="Genomic_DNA"/>
</dbReference>
<dbReference type="Proteomes" id="UP000658720">
    <property type="component" value="Unassembled WGS sequence"/>
</dbReference>
<evidence type="ECO:0000259" key="1">
    <source>
        <dbReference type="Pfam" id="PF01936"/>
    </source>
</evidence>
<keyword evidence="3" id="KW-1185">Reference proteome</keyword>
<dbReference type="InterPro" id="IPR021139">
    <property type="entry name" value="NYN"/>
</dbReference>
<proteinExistence type="predicted"/>
<sequence length="431" mass="49944">MSYQSNDLAKYLSNILINIIKIYPEYLLEKYKKYDWSSEKTSQIITKYFSDHLNNLVDNGEDNFFLNISLSIFRKFLVPFSLSDKDVIDLCIKNKLSEHGKHLDSKSENLGFSVLLIDIENIYLDVTEEDLIKKLSRHSLKHHLAFGNWKKLGNKDEELHKRGYELFHVPSGKNNADQRMTNIGAFICLNYPDIKEIFVCSSDKDLEILCSFLSQKNIVVYQVFRQINNLCIKNPETNEILSYPIISSESSNEKIIDLKTLIEEIKSIIREVTNQASQQQWVTLSQVSTIFYRKFGLSLNDVVKHHFPGKTAKFIFLEYKNYFVVHDPPESKDIFIALFNFNKESSEFITQNSQDSLENKFVKIIKEEIKNNKNKKVEIGYAASKFAGKYNISITKALKNASRPGNYKAFINSISVLELINEGGRCFIRLR</sequence>
<feature type="domain" description="NYN" evidence="1">
    <location>
        <begin position="115"/>
        <end position="223"/>
    </location>
</feature>
<organism evidence="2 3">
    <name type="scientific">Synechocystis salina LEGE 00031</name>
    <dbReference type="NCBI Taxonomy" id="1828736"/>
    <lineage>
        <taxon>Bacteria</taxon>
        <taxon>Bacillati</taxon>
        <taxon>Cyanobacteriota</taxon>
        <taxon>Cyanophyceae</taxon>
        <taxon>Synechococcales</taxon>
        <taxon>Merismopediaceae</taxon>
        <taxon>Synechocystis</taxon>
    </lineage>
</organism>
<dbReference type="RefSeq" id="WP_194020678.1">
    <property type="nucleotide sequence ID" value="NZ_JADEVV010000056.1"/>
</dbReference>
<protein>
    <submittedName>
        <fullName evidence="2">NYN domain-containing protein</fullName>
    </submittedName>
</protein>
<reference evidence="2 3" key="1">
    <citation type="submission" date="2020-10" db="EMBL/GenBank/DDBJ databases">
        <authorList>
            <person name="Castelo-Branco R."/>
            <person name="Eusebio N."/>
            <person name="Adriana R."/>
            <person name="Vieira A."/>
            <person name="Brugerolle De Fraissinette N."/>
            <person name="Rezende De Castro R."/>
            <person name="Schneider M.P."/>
            <person name="Vasconcelos V."/>
            <person name="Leao P.N."/>
        </authorList>
    </citation>
    <scope>NUCLEOTIDE SEQUENCE [LARGE SCALE GENOMIC DNA]</scope>
    <source>
        <strain evidence="2 3">LEGE 00031</strain>
    </source>
</reference>
<comment type="caution">
    <text evidence="2">The sequence shown here is derived from an EMBL/GenBank/DDBJ whole genome shotgun (WGS) entry which is preliminary data.</text>
</comment>
<dbReference type="Pfam" id="PF01936">
    <property type="entry name" value="NYN"/>
    <property type="match status" value="1"/>
</dbReference>
<gene>
    <name evidence="2" type="ORF">IQ217_15750</name>
</gene>
<evidence type="ECO:0000313" key="3">
    <source>
        <dbReference type="Proteomes" id="UP000658720"/>
    </source>
</evidence>
<name>A0ABR9VV98_9SYNC</name>